<reference evidence="2" key="1">
    <citation type="submission" date="2021-02" db="EMBL/GenBank/DDBJ databases">
        <authorList>
            <person name="Dougan E. K."/>
            <person name="Rhodes N."/>
            <person name="Thang M."/>
            <person name="Chan C."/>
        </authorList>
    </citation>
    <scope>NUCLEOTIDE SEQUENCE</scope>
</reference>
<name>A0A813E7Q9_POLGL</name>
<dbReference type="SUPFAM" id="SSF48403">
    <property type="entry name" value="Ankyrin repeat"/>
    <property type="match status" value="1"/>
</dbReference>
<sequence>QSRLNSLGAAGHRTQEGFAGGGRHSRGLLSASGSPDSGRSPQDPQQAASLRALMQLVTELVQGILLGVQPGSEIQVNDLVWAVRGSEGSTGDRRWERCRVLRLPPSFASSASQHAGQAVEEEEDDEMDSGQSASCFLVSSRDWKGQRRVQAEHVWKVSKLTADEEVMSATTGLFHQVSLGFGCKPSEVARLLRRSADLAAANAEGQTALLGAARHGCSPEVLGLLLDAKACPDQSDRHGTTPLLQIRRAQLAAATASTGDARGRLGLCATLLRRHGATAPSGPEVEGQMGSDSGCPRRFLQDSLCCWLGPLLSLRSTSGPPPQEALEAVQLLLRSLPPRWTLGEALTPMSAFLQRAVSGSSGPTVALFGLRFARLLLSRQRSDAAEKEPELSNLVLRLGMLRWAQNLVDSGDPVQAGLCGPAPEARSISAEELVSEARALIDECQAADGEDSCHWWDETELWRRNESLAGVTAALDAVESCPASGPGDTAVRDAFCSMRDLLMQLSGQLGCTAFELETSRLPSRLLKLLRAEPNQASIAARGLVSPWHPTGVHSERWACFREVFGLVTEQPAHGFQRLLESLHDVVSTGESLPTWSRKKERGLKALTEPVQLKLQQVASNSQPAAGCQPLSEAVSVMVEPLVPLRDILRYLLRVSPVGSEHYLAFCHGLVGGTVKDRTSGECGQVVAFELLLSDQPLPVHSVRFESQGGEVQRLLLAMRDYEYLAPAAPLWSDEETAPSINFKVALSLLHLAGGSKRYRPLLEQLRGQLTTAQQCSAEDDDGLTERAEK</sequence>
<feature type="non-terminal residue" evidence="2">
    <location>
        <position position="1"/>
    </location>
</feature>
<protein>
    <recommendedName>
        <fullName evidence="4">ANK_REP_REGION domain-containing protein</fullName>
    </recommendedName>
</protein>
<keyword evidence="3" id="KW-1185">Reference proteome</keyword>
<dbReference type="OrthoDB" id="10679805at2759"/>
<dbReference type="AlphaFoldDB" id="A0A813E7Q9"/>
<evidence type="ECO:0000256" key="1">
    <source>
        <dbReference type="SAM" id="MobiDB-lite"/>
    </source>
</evidence>
<proteinExistence type="predicted"/>
<evidence type="ECO:0008006" key="4">
    <source>
        <dbReference type="Google" id="ProtNLM"/>
    </source>
</evidence>
<feature type="compositionally biased region" description="Polar residues" evidence="1">
    <location>
        <begin position="31"/>
        <end position="47"/>
    </location>
</feature>
<dbReference type="Proteomes" id="UP000654075">
    <property type="component" value="Unassembled WGS sequence"/>
</dbReference>
<comment type="caution">
    <text evidence="2">The sequence shown here is derived from an EMBL/GenBank/DDBJ whole genome shotgun (WGS) entry which is preliminary data.</text>
</comment>
<evidence type="ECO:0000313" key="3">
    <source>
        <dbReference type="Proteomes" id="UP000654075"/>
    </source>
</evidence>
<organism evidence="2 3">
    <name type="scientific">Polarella glacialis</name>
    <name type="common">Dinoflagellate</name>
    <dbReference type="NCBI Taxonomy" id="89957"/>
    <lineage>
        <taxon>Eukaryota</taxon>
        <taxon>Sar</taxon>
        <taxon>Alveolata</taxon>
        <taxon>Dinophyceae</taxon>
        <taxon>Suessiales</taxon>
        <taxon>Suessiaceae</taxon>
        <taxon>Polarella</taxon>
    </lineage>
</organism>
<accession>A0A813E7Q9</accession>
<evidence type="ECO:0000313" key="2">
    <source>
        <dbReference type="EMBL" id="CAE8596268.1"/>
    </source>
</evidence>
<feature type="region of interest" description="Disordered" evidence="1">
    <location>
        <begin position="1"/>
        <end position="47"/>
    </location>
</feature>
<feature type="non-terminal residue" evidence="2">
    <location>
        <position position="789"/>
    </location>
</feature>
<dbReference type="Gene3D" id="1.25.40.20">
    <property type="entry name" value="Ankyrin repeat-containing domain"/>
    <property type="match status" value="1"/>
</dbReference>
<dbReference type="InterPro" id="IPR036770">
    <property type="entry name" value="Ankyrin_rpt-contain_sf"/>
</dbReference>
<gene>
    <name evidence="2" type="ORF">PGLA1383_LOCUS14733</name>
</gene>
<dbReference type="EMBL" id="CAJNNV010008451">
    <property type="protein sequence ID" value="CAE8596268.1"/>
    <property type="molecule type" value="Genomic_DNA"/>
</dbReference>